<feature type="compositionally biased region" description="Basic residues" evidence="3">
    <location>
        <begin position="482"/>
        <end position="516"/>
    </location>
</feature>
<dbReference type="OrthoDB" id="348678at2759"/>
<dbReference type="GO" id="GO:0000324">
    <property type="term" value="C:fungal-type vacuole"/>
    <property type="evidence" value="ECO:0007669"/>
    <property type="project" value="TreeGrafter"/>
</dbReference>
<gene>
    <name evidence="6" type="ORF">BDZ90DRAFT_217348</name>
</gene>
<keyword evidence="1" id="KW-0378">Hydrolase</keyword>
<dbReference type="InterPro" id="IPR041805">
    <property type="entry name" value="ASMase/PPN1_MPP"/>
</dbReference>
<dbReference type="GO" id="GO:0005615">
    <property type="term" value="C:extracellular space"/>
    <property type="evidence" value="ECO:0007669"/>
    <property type="project" value="TreeGrafter"/>
</dbReference>
<feature type="signal peptide" evidence="4">
    <location>
        <begin position="1"/>
        <end position="16"/>
    </location>
</feature>
<dbReference type="GO" id="GO:0004309">
    <property type="term" value="F:exopolyphosphatase activity"/>
    <property type="evidence" value="ECO:0007669"/>
    <property type="project" value="TreeGrafter"/>
</dbReference>
<feature type="chain" id="PRO_5016237190" description="Calcineurin-like phosphoesterase domain-containing protein" evidence="4">
    <location>
        <begin position="17"/>
        <end position="679"/>
    </location>
</feature>
<evidence type="ECO:0000256" key="3">
    <source>
        <dbReference type="SAM" id="MobiDB-lite"/>
    </source>
</evidence>
<feature type="domain" description="Calcineurin-like phosphoesterase" evidence="5">
    <location>
        <begin position="49"/>
        <end position="325"/>
    </location>
</feature>
<keyword evidence="7" id="KW-1185">Reference proteome</keyword>
<feature type="region of interest" description="Disordered" evidence="3">
    <location>
        <begin position="252"/>
        <end position="272"/>
    </location>
</feature>
<organism evidence="6 7">
    <name type="scientific">Jaminaea rosea</name>
    <dbReference type="NCBI Taxonomy" id="1569628"/>
    <lineage>
        <taxon>Eukaryota</taxon>
        <taxon>Fungi</taxon>
        <taxon>Dikarya</taxon>
        <taxon>Basidiomycota</taxon>
        <taxon>Ustilaginomycotina</taxon>
        <taxon>Exobasidiomycetes</taxon>
        <taxon>Microstromatales</taxon>
        <taxon>Microstromatales incertae sedis</taxon>
        <taxon>Jaminaea</taxon>
    </lineage>
</organism>
<name>A0A316UVD8_9BASI</name>
<keyword evidence="2" id="KW-0325">Glycoprotein</keyword>
<dbReference type="PANTHER" id="PTHR10340:SF55">
    <property type="entry name" value="ENDOPOLYPHOSPHATASE"/>
    <property type="match status" value="1"/>
</dbReference>
<dbReference type="SUPFAM" id="SSF56300">
    <property type="entry name" value="Metallo-dependent phosphatases"/>
    <property type="match status" value="1"/>
</dbReference>
<proteinExistence type="predicted"/>
<dbReference type="Pfam" id="PF00149">
    <property type="entry name" value="Metallophos"/>
    <property type="match status" value="1"/>
</dbReference>
<dbReference type="RefSeq" id="XP_025363882.1">
    <property type="nucleotide sequence ID" value="XM_025504315.1"/>
</dbReference>
<reference evidence="6 7" key="1">
    <citation type="journal article" date="2018" name="Mol. Biol. Evol.">
        <title>Broad Genomic Sampling Reveals a Smut Pathogenic Ancestry of the Fungal Clade Ustilaginomycotina.</title>
        <authorList>
            <person name="Kijpornyongpan T."/>
            <person name="Mondo S.J."/>
            <person name="Barry K."/>
            <person name="Sandor L."/>
            <person name="Lee J."/>
            <person name="Lipzen A."/>
            <person name="Pangilinan J."/>
            <person name="LaButti K."/>
            <person name="Hainaut M."/>
            <person name="Henrissat B."/>
            <person name="Grigoriev I.V."/>
            <person name="Spatafora J.W."/>
            <person name="Aime M.C."/>
        </authorList>
    </citation>
    <scope>NUCLEOTIDE SEQUENCE [LARGE SCALE GENOMIC DNA]</scope>
    <source>
        <strain evidence="6 7">MCA 5214</strain>
    </source>
</reference>
<dbReference type="InterPro" id="IPR004843">
    <property type="entry name" value="Calcineurin-like_PHP"/>
</dbReference>
<dbReference type="InterPro" id="IPR029052">
    <property type="entry name" value="Metallo-depent_PP-like"/>
</dbReference>
<feature type="compositionally biased region" description="Low complexity" evidence="3">
    <location>
        <begin position="262"/>
        <end position="271"/>
    </location>
</feature>
<feature type="compositionally biased region" description="Acidic residues" evidence="3">
    <location>
        <begin position="429"/>
        <end position="447"/>
    </location>
</feature>
<evidence type="ECO:0000256" key="1">
    <source>
        <dbReference type="ARBA" id="ARBA00022801"/>
    </source>
</evidence>
<keyword evidence="4" id="KW-0732">Signal</keyword>
<evidence type="ECO:0000256" key="4">
    <source>
        <dbReference type="SAM" id="SignalP"/>
    </source>
</evidence>
<dbReference type="AlphaFoldDB" id="A0A316UVD8"/>
<evidence type="ECO:0000313" key="7">
    <source>
        <dbReference type="Proteomes" id="UP000245884"/>
    </source>
</evidence>
<feature type="compositionally biased region" description="Low complexity" evidence="3">
    <location>
        <begin position="470"/>
        <end position="481"/>
    </location>
</feature>
<dbReference type="PANTHER" id="PTHR10340">
    <property type="entry name" value="SPHINGOMYELIN PHOSPHODIESTERASE"/>
    <property type="match status" value="1"/>
</dbReference>
<feature type="region of interest" description="Disordered" evidence="3">
    <location>
        <begin position="418"/>
        <end position="523"/>
    </location>
</feature>
<dbReference type="GO" id="GO:0006798">
    <property type="term" value="P:polyphosphate catabolic process"/>
    <property type="evidence" value="ECO:0007669"/>
    <property type="project" value="TreeGrafter"/>
</dbReference>
<accession>A0A316UVD8</accession>
<dbReference type="CDD" id="cd00842">
    <property type="entry name" value="MPP_ASMase"/>
    <property type="match status" value="1"/>
</dbReference>
<feature type="compositionally biased region" description="Basic residues" evidence="3">
    <location>
        <begin position="73"/>
        <end position="82"/>
    </location>
</feature>
<evidence type="ECO:0000259" key="5">
    <source>
        <dbReference type="Pfam" id="PF00149"/>
    </source>
</evidence>
<evidence type="ECO:0000313" key="6">
    <source>
        <dbReference type="EMBL" id="PWN29270.1"/>
    </source>
</evidence>
<dbReference type="Proteomes" id="UP000245884">
    <property type="component" value="Unassembled WGS sequence"/>
</dbReference>
<dbReference type="GO" id="GO:0000298">
    <property type="term" value="F:endopolyphosphatase activity"/>
    <property type="evidence" value="ECO:0007669"/>
    <property type="project" value="TreeGrafter"/>
</dbReference>
<protein>
    <recommendedName>
        <fullName evidence="5">Calcineurin-like phosphoesterase domain-containing protein</fullName>
    </recommendedName>
</protein>
<dbReference type="GeneID" id="37026138"/>
<feature type="region of interest" description="Disordered" evidence="3">
    <location>
        <begin position="67"/>
        <end position="88"/>
    </location>
</feature>
<evidence type="ECO:0000256" key="2">
    <source>
        <dbReference type="ARBA" id="ARBA00023180"/>
    </source>
</evidence>
<dbReference type="GO" id="GO:0008081">
    <property type="term" value="F:phosphoric diester hydrolase activity"/>
    <property type="evidence" value="ECO:0007669"/>
    <property type="project" value="TreeGrafter"/>
</dbReference>
<dbReference type="STRING" id="1569628.A0A316UVD8"/>
<dbReference type="EMBL" id="KZ819663">
    <property type="protein sequence ID" value="PWN29270.1"/>
    <property type="molecule type" value="Genomic_DNA"/>
</dbReference>
<sequence length="679" mass="76450">MGRLLLALAAATLALSTHLTASLTAHLEDSSSSSSSSSSSQPASPLTGRFLHLTDLHPDVHYQAGSSISKGCHAGKPKKHDRAGHWGSPVSGCDSPRRLVEASIEWVKRAWTPPEGDGRHAAFDFIIWTGDSARHDLDSLFPRTREEIYASNKWCLDLISAAFPGVPIVPNLGNNDVFPHNIMWGGPSELIGQYAEMWDEWVPEWERHTFQLGGYFTVEVLQGRLAVVSLNTLYWYDSNKVVDGCKGIKRERRKLHKGRGRSSSSASASSAHLDPGTRQLLWLEAQLSQLRKRGLAVHIIGHVPPTAGNYFPRCYAAYTDIVLDYQDTVVGQHFGHMNVDAFWVQEDVEAERRAKKDPDVDETIRATTLTDDLRKDYAVLPRRAKEVNESYYHYFFTAPGIVPTFVPSVRVWTYNVTGNVGRGMGSEGEQGETEDHAEEEDDEDPDDSPDHHPAYSSAQLVLSSPPPSPDSSSPHLGASHSSRLHSLRRKHRRPKHGRRHRRNRHPYPRHTSRHSPSRTNTGMSLLGYSQWKLDLDWANDEWERQRGERGVHSEKEKREGRLDYRLEYATYTPETLWGSLLPHVDAELNASRSKPSKELHEPVPRRLLEREIALRSSDPGSSYSSSPLARLPPLKWLTEYGLESISVSSMLGLARRLVKEDGLWKRYEGRVYGESGWRG</sequence>